<dbReference type="GO" id="GO:0031507">
    <property type="term" value="P:heterochromatin formation"/>
    <property type="evidence" value="ECO:0007669"/>
    <property type="project" value="InterPro"/>
</dbReference>
<feature type="compositionally biased region" description="Polar residues" evidence="2">
    <location>
        <begin position="379"/>
        <end position="391"/>
    </location>
</feature>
<keyword evidence="3" id="KW-0547">Nucleotide-binding</keyword>
<reference evidence="3" key="1">
    <citation type="submission" date="2019-12" db="EMBL/GenBank/DDBJ databases">
        <authorList>
            <person name="Scholes J."/>
        </authorList>
    </citation>
    <scope>NUCLEOTIDE SEQUENCE</scope>
</reference>
<dbReference type="InterPro" id="IPR039322">
    <property type="entry name" value="MOM1"/>
</dbReference>
<dbReference type="Proteomes" id="UP001153555">
    <property type="component" value="Unassembled WGS sequence"/>
</dbReference>
<keyword evidence="1" id="KW-0175">Coiled coil</keyword>
<feature type="compositionally biased region" description="Basic and acidic residues" evidence="2">
    <location>
        <begin position="238"/>
        <end position="252"/>
    </location>
</feature>
<comment type="caution">
    <text evidence="3">The sequence shown here is derived from an EMBL/GenBank/DDBJ whole genome shotgun (WGS) entry which is preliminary data.</text>
</comment>
<feature type="non-terminal residue" evidence="3">
    <location>
        <position position="1"/>
    </location>
</feature>
<keyword evidence="3" id="KW-0378">Hydrolase</keyword>
<feature type="coiled-coil region" evidence="1">
    <location>
        <begin position="597"/>
        <end position="665"/>
    </location>
</feature>
<evidence type="ECO:0000256" key="1">
    <source>
        <dbReference type="SAM" id="Coils"/>
    </source>
</evidence>
<keyword evidence="4" id="KW-1185">Reference proteome</keyword>
<organism evidence="3 4">
    <name type="scientific">Striga hermonthica</name>
    <name type="common">Purple witchweed</name>
    <name type="synonym">Buchnera hermonthica</name>
    <dbReference type="NCBI Taxonomy" id="68872"/>
    <lineage>
        <taxon>Eukaryota</taxon>
        <taxon>Viridiplantae</taxon>
        <taxon>Streptophyta</taxon>
        <taxon>Embryophyta</taxon>
        <taxon>Tracheophyta</taxon>
        <taxon>Spermatophyta</taxon>
        <taxon>Magnoliopsida</taxon>
        <taxon>eudicotyledons</taxon>
        <taxon>Gunneridae</taxon>
        <taxon>Pentapetalae</taxon>
        <taxon>asterids</taxon>
        <taxon>lamiids</taxon>
        <taxon>Lamiales</taxon>
        <taxon>Orobanchaceae</taxon>
        <taxon>Buchnereae</taxon>
        <taxon>Striga</taxon>
    </lineage>
</organism>
<dbReference type="Gene3D" id="6.10.250.1310">
    <property type="match status" value="1"/>
</dbReference>
<feature type="compositionally biased region" description="Polar residues" evidence="2">
    <location>
        <begin position="30"/>
        <end position="45"/>
    </location>
</feature>
<feature type="compositionally biased region" description="Polar residues" evidence="2">
    <location>
        <begin position="203"/>
        <end position="221"/>
    </location>
</feature>
<name>A0A9N7RBP2_STRHE</name>
<evidence type="ECO:0000256" key="2">
    <source>
        <dbReference type="SAM" id="MobiDB-lite"/>
    </source>
</evidence>
<feature type="region of interest" description="Disordered" evidence="2">
    <location>
        <begin position="23"/>
        <end position="45"/>
    </location>
</feature>
<dbReference type="PANTHER" id="PTHR35116:SF2">
    <property type="entry name" value="ATP-DEPENDENT HELICASE FAMILY PROTEIN-RELATED"/>
    <property type="match status" value="1"/>
</dbReference>
<keyword evidence="3" id="KW-0347">Helicase</keyword>
<accession>A0A9N7RBP2</accession>
<dbReference type="AlphaFoldDB" id="A0A9N7RBP2"/>
<feature type="region of interest" description="Disordered" evidence="2">
    <location>
        <begin position="202"/>
        <end position="263"/>
    </location>
</feature>
<proteinExistence type="predicted"/>
<feature type="region of interest" description="Disordered" evidence="2">
    <location>
        <begin position="360"/>
        <end position="393"/>
    </location>
</feature>
<dbReference type="EMBL" id="CACSLK010024237">
    <property type="protein sequence ID" value="CAA0822820.1"/>
    <property type="molecule type" value="Genomic_DNA"/>
</dbReference>
<sequence length="689" mass="76475">AEDNPSPSPTLDTRVLCSEIKRSEGMSGGRSVSSDEQTTPQSSLQEETKRLCRVLKFSKKIRKLRERLLRRHELELQEFHEKWNREKIKLEMDHKLESAFVRAVHGQSVIGIDRLKLLNTDFKMKMEELVSQKDLELKALEARQLEEINLVEAKAKAYLCGPGSVGELQSLAPQPEEHAGEDFQPCRQSDEAIGCETRVENPETVSAQNEDGGNVSQPKQTGDNEEAAFMNPAASVERVSDALVDERSRPDEVASEDSQGLKQQLVQSKENAPLTDCGNTLSQQVQQDKPNHSLAPAVENQTTLQNQTEPIDTVNPVLPNHEEAPVANEYVIHVPSDHETVTHEPTNNETVTREPAGAKTLTCEPTDNETETHVPKGTETLTCEPTNNETVTHVPKGTKTVIHEPTDNEIVTHEPMGTKTVTREPIDNETVAHVPTGTETVTHEPTGIETVTREPTDNETVAHVPTGTETVTHVPACIETVTREPTDNETVAHVPTGTEILTPVPSDHETAAQITSDHGTVAQLPSNPGQNAVVPAVYENCVTTPSQIVVSTAEWLNEAVFQLGSDASHSEEPNYLVHPSHQLAYGSSPPSSSIDPLQIEIDKLRKETEQLDKYHRELVLRLQYDCEKEIQDIINQIRNKYNTKLQEAETELKSKRNELDKNHNKVVMNKLLAAAFRSKCWNPKFALVP</sequence>
<feature type="non-terminal residue" evidence="3">
    <location>
        <position position="689"/>
    </location>
</feature>
<dbReference type="GO" id="GO:0004386">
    <property type="term" value="F:helicase activity"/>
    <property type="evidence" value="ECO:0007669"/>
    <property type="project" value="UniProtKB-KW"/>
</dbReference>
<dbReference type="PANTHER" id="PTHR35116">
    <property type="entry name" value="HELICASE PROTEIN MOM1"/>
    <property type="match status" value="1"/>
</dbReference>
<evidence type="ECO:0000313" key="4">
    <source>
        <dbReference type="Proteomes" id="UP001153555"/>
    </source>
</evidence>
<dbReference type="OrthoDB" id="898917at2759"/>
<gene>
    <name evidence="3" type="ORF">SHERM_20132</name>
</gene>
<protein>
    <submittedName>
        <fullName evidence="3">Helicase protein MOM1</fullName>
    </submittedName>
</protein>
<evidence type="ECO:0000313" key="3">
    <source>
        <dbReference type="EMBL" id="CAA0822820.1"/>
    </source>
</evidence>
<keyword evidence="3" id="KW-0067">ATP-binding</keyword>